<evidence type="ECO:0000313" key="1">
    <source>
        <dbReference type="EMBL" id="KAK3077079.1"/>
    </source>
</evidence>
<gene>
    <name evidence="1" type="ORF">LTS18_011258</name>
</gene>
<proteinExistence type="predicted"/>
<dbReference type="EMBL" id="JAWDJW010003234">
    <property type="protein sequence ID" value="KAK3077079.1"/>
    <property type="molecule type" value="Genomic_DNA"/>
</dbReference>
<keyword evidence="2" id="KW-1185">Reference proteome</keyword>
<accession>A0ACC3DK52</accession>
<name>A0ACC3DK52_9PEZI</name>
<dbReference type="Proteomes" id="UP001186974">
    <property type="component" value="Unassembled WGS sequence"/>
</dbReference>
<evidence type="ECO:0000313" key="2">
    <source>
        <dbReference type="Proteomes" id="UP001186974"/>
    </source>
</evidence>
<protein>
    <submittedName>
        <fullName evidence="1">Uncharacterized protein</fullName>
    </submittedName>
</protein>
<reference evidence="1" key="1">
    <citation type="submission" date="2024-09" db="EMBL/GenBank/DDBJ databases">
        <title>Black Yeasts Isolated from many extreme environments.</title>
        <authorList>
            <person name="Coleine C."/>
            <person name="Stajich J.E."/>
            <person name="Selbmann L."/>
        </authorList>
    </citation>
    <scope>NUCLEOTIDE SEQUENCE</scope>
    <source>
        <strain evidence="1">CCFEE 5737</strain>
    </source>
</reference>
<sequence length="278" mass="31402">MSCGGPYYSRLLLNAVLFAASKFSPRADIRRVPEQPSTAGWQFRKRFRELLGEAMDESSIPTIQALVTIASSLFAVGESKSTPWLYSGIAFRMIIDLGLHIDSAELVRRGKLSVQDLECRRRVFWGAYIYDKIHSMYLGRPVSLQERDMQVPIEFMDDYEELEQWVPIEPLNYTTPECPAPQHPGAVAYSVTTFSAFCRLSVIMNRIFNTVYAETAFQKHDDDGESGGSRSMDLLVNLSGDLSTWYSSLEPPVKYQPWSLPAPLLLEQTPCPTILSLQ</sequence>
<organism evidence="1 2">
    <name type="scientific">Coniosporium uncinatum</name>
    <dbReference type="NCBI Taxonomy" id="93489"/>
    <lineage>
        <taxon>Eukaryota</taxon>
        <taxon>Fungi</taxon>
        <taxon>Dikarya</taxon>
        <taxon>Ascomycota</taxon>
        <taxon>Pezizomycotina</taxon>
        <taxon>Dothideomycetes</taxon>
        <taxon>Dothideomycetes incertae sedis</taxon>
        <taxon>Coniosporium</taxon>
    </lineage>
</organism>
<comment type="caution">
    <text evidence="1">The sequence shown here is derived from an EMBL/GenBank/DDBJ whole genome shotgun (WGS) entry which is preliminary data.</text>
</comment>